<dbReference type="InterPro" id="IPR050484">
    <property type="entry name" value="Transf_Hexapept/Carb_Anhydrase"/>
</dbReference>
<dbReference type="CDD" id="cd04645">
    <property type="entry name" value="LbH_gamma_CA_like"/>
    <property type="match status" value="1"/>
</dbReference>
<dbReference type="Proteomes" id="UP000276223">
    <property type="component" value="Unassembled WGS sequence"/>
</dbReference>
<keyword evidence="1" id="KW-0808">Transferase</keyword>
<dbReference type="PANTHER" id="PTHR13061">
    <property type="entry name" value="DYNACTIN SUBUNIT P25"/>
    <property type="match status" value="1"/>
</dbReference>
<dbReference type="AlphaFoldDB" id="A0A3N1VJK4"/>
<keyword evidence="2" id="KW-1185">Reference proteome</keyword>
<proteinExistence type="predicted"/>
<dbReference type="Gene3D" id="2.160.10.10">
    <property type="entry name" value="Hexapeptide repeat proteins"/>
    <property type="match status" value="1"/>
</dbReference>
<dbReference type="InterPro" id="IPR047324">
    <property type="entry name" value="LbH_gamma_CA-like"/>
</dbReference>
<dbReference type="InterPro" id="IPR011004">
    <property type="entry name" value="Trimer_LpxA-like_sf"/>
</dbReference>
<name>A0A3N1VJK4_9BACT</name>
<evidence type="ECO:0000313" key="2">
    <source>
        <dbReference type="Proteomes" id="UP000276223"/>
    </source>
</evidence>
<dbReference type="SUPFAM" id="SSF51161">
    <property type="entry name" value="Trimeric LpxA-like enzymes"/>
    <property type="match status" value="1"/>
</dbReference>
<accession>A0A3N1VJK4</accession>
<dbReference type="InterPro" id="IPR001451">
    <property type="entry name" value="Hexapep"/>
</dbReference>
<dbReference type="GO" id="GO:0016740">
    <property type="term" value="F:transferase activity"/>
    <property type="evidence" value="ECO:0007669"/>
    <property type="project" value="UniProtKB-KW"/>
</dbReference>
<protein>
    <submittedName>
        <fullName evidence="1">Carbonic anhydrase/acetyltransferase-like protein (Isoleucine patch superfamily)</fullName>
    </submittedName>
</protein>
<reference evidence="1 2" key="1">
    <citation type="submission" date="2018-11" db="EMBL/GenBank/DDBJ databases">
        <title>Genomic Encyclopedia of Type Strains, Phase IV (KMG-IV): sequencing the most valuable type-strain genomes for metagenomic binning, comparative biology and taxonomic classification.</title>
        <authorList>
            <person name="Goeker M."/>
        </authorList>
    </citation>
    <scope>NUCLEOTIDE SEQUENCE [LARGE SCALE GENOMIC DNA]</scope>
    <source>
        <strain evidence="1 2">DSM 22027</strain>
    </source>
</reference>
<dbReference type="Pfam" id="PF00132">
    <property type="entry name" value="Hexapep"/>
    <property type="match status" value="1"/>
</dbReference>
<comment type="caution">
    <text evidence="1">The sequence shown here is derived from an EMBL/GenBank/DDBJ whole genome shotgun (WGS) entry which is preliminary data.</text>
</comment>
<sequence>MRDTFYPPRGGHGGCGRMHDGVAEGRGAVSLRPGLVAYKGIVPTLGQDVYIAPGAWVVGDVHIGDRTSIWFNTVVRGDVHFIRIGSDTNIQDNVTLHVTGKRFPLLIGNGVTVGHQAVVHGCVVEDDCLIGMGAIVLDGARIGKGSLVAAGAVVSPGTEVPPGSVVMGIPAEVKKTLTEEEKERIRETAEHYVKLARRYRHDEAMSRDRPIRGFLR</sequence>
<gene>
    <name evidence="1" type="ORF">EDC27_0240</name>
</gene>
<dbReference type="PANTHER" id="PTHR13061:SF29">
    <property type="entry name" value="GAMMA CARBONIC ANHYDRASE-LIKE 1, MITOCHONDRIAL-RELATED"/>
    <property type="match status" value="1"/>
</dbReference>
<evidence type="ECO:0000313" key="1">
    <source>
        <dbReference type="EMBL" id="ROR02985.1"/>
    </source>
</evidence>
<organism evidence="1 2">
    <name type="scientific">Desulfosoma caldarium</name>
    <dbReference type="NCBI Taxonomy" id="610254"/>
    <lineage>
        <taxon>Bacteria</taxon>
        <taxon>Pseudomonadati</taxon>
        <taxon>Thermodesulfobacteriota</taxon>
        <taxon>Syntrophobacteria</taxon>
        <taxon>Syntrophobacterales</taxon>
        <taxon>Syntrophobacteraceae</taxon>
        <taxon>Desulfosoma</taxon>
    </lineage>
</organism>
<dbReference type="EMBL" id="RJVA01000009">
    <property type="protein sequence ID" value="ROR02985.1"/>
    <property type="molecule type" value="Genomic_DNA"/>
</dbReference>